<comment type="caution">
    <text evidence="3">The sequence shown here is derived from an EMBL/GenBank/DDBJ whole genome shotgun (WGS) entry which is preliminary data.</text>
</comment>
<evidence type="ECO:0000313" key="4">
    <source>
        <dbReference type="Proteomes" id="UP000664132"/>
    </source>
</evidence>
<proteinExistence type="predicted"/>
<dbReference type="PANTHER" id="PTHR13847:SF284">
    <property type="entry name" value="FAD DEPENDENT OXIDOREDUCTASE DOMAIN-CONTAINING PROTEIN"/>
    <property type="match status" value="1"/>
</dbReference>
<dbReference type="SUPFAM" id="SSF51905">
    <property type="entry name" value="FAD/NAD(P)-binding domain"/>
    <property type="match status" value="1"/>
</dbReference>
<dbReference type="InterPro" id="IPR036188">
    <property type="entry name" value="FAD/NAD-bd_sf"/>
</dbReference>
<accession>A0A8H7W8I2</accession>
<name>A0A8H7W8I2_9HELO</name>
<dbReference type="OrthoDB" id="429143at2759"/>
<keyword evidence="4" id="KW-1185">Reference proteome</keyword>
<gene>
    <name evidence="3" type="ORF">IFR04_005763</name>
</gene>
<reference evidence="3" key="1">
    <citation type="submission" date="2021-02" db="EMBL/GenBank/DDBJ databases">
        <title>Genome sequence Cadophora malorum strain M34.</title>
        <authorList>
            <person name="Stefanovic E."/>
            <person name="Vu D."/>
            <person name="Scully C."/>
            <person name="Dijksterhuis J."/>
            <person name="Roader J."/>
            <person name="Houbraken J."/>
        </authorList>
    </citation>
    <scope>NUCLEOTIDE SEQUENCE</scope>
    <source>
        <strain evidence="3">M34</strain>
    </source>
</reference>
<dbReference type="AlphaFoldDB" id="A0A8H7W8I2"/>
<sequence length="482" mass="52991">MDTRAAIPVSLPRANPTTSYWQDPPDSQLSDYLSSSSVPEIADVVIIGSGITGAGIAWNLLGGEDGVHTPKNQEKVVMLEARQACSGATGRNGGHTKAASYRTFLTNSSISLLTAKKIARLEYATIKAVHAFAAEHKIPCDSWIGDTVDIVYDKQQWEASLRGIEAIREVFKGEQDESTVGRYNIWSAEEARDRFYVDGKDVVGAVSYEAGSLSAYKFVIGVLKLCLEKGLELYTRTPATKVSRGNDGLWDIETPRGNIKAKKVVLATNGYTAFLNTGFQGSIVPLRGQITAHRPGRNMPSEGLPGTYSFIYSNGYEYMIPRPPGSKYAGDIVIGGGLVKADEEGLYEFGETDDTSVNPVISKYLTETTPRLFGQRWGEDDKEGRVRREWTGIMGYSSDGFPFVGEVEGDQNKGLYVCASFQGHGMVLCWLCAKALVGIMREKDKDEELEWFPDVFRVSGERMKRRFEGRLNTKVDEVDGSS</sequence>
<evidence type="ECO:0000256" key="1">
    <source>
        <dbReference type="SAM" id="MobiDB-lite"/>
    </source>
</evidence>
<feature type="region of interest" description="Disordered" evidence="1">
    <location>
        <begin position="1"/>
        <end position="23"/>
    </location>
</feature>
<evidence type="ECO:0000259" key="2">
    <source>
        <dbReference type="Pfam" id="PF01266"/>
    </source>
</evidence>
<dbReference type="Gene3D" id="3.50.50.60">
    <property type="entry name" value="FAD/NAD(P)-binding domain"/>
    <property type="match status" value="1"/>
</dbReference>
<dbReference type="Proteomes" id="UP000664132">
    <property type="component" value="Unassembled WGS sequence"/>
</dbReference>
<protein>
    <recommendedName>
        <fullName evidence="2">FAD dependent oxidoreductase domain-containing protein</fullName>
    </recommendedName>
</protein>
<dbReference type="Gene3D" id="3.30.9.10">
    <property type="entry name" value="D-Amino Acid Oxidase, subunit A, domain 2"/>
    <property type="match status" value="1"/>
</dbReference>
<feature type="domain" description="FAD dependent oxidoreductase" evidence="2">
    <location>
        <begin position="43"/>
        <end position="437"/>
    </location>
</feature>
<dbReference type="InterPro" id="IPR006076">
    <property type="entry name" value="FAD-dep_OxRdtase"/>
</dbReference>
<evidence type="ECO:0000313" key="3">
    <source>
        <dbReference type="EMBL" id="KAG4421120.1"/>
    </source>
</evidence>
<dbReference type="PANTHER" id="PTHR13847">
    <property type="entry name" value="SARCOSINE DEHYDROGENASE-RELATED"/>
    <property type="match status" value="1"/>
</dbReference>
<organism evidence="3 4">
    <name type="scientific">Cadophora malorum</name>
    <dbReference type="NCBI Taxonomy" id="108018"/>
    <lineage>
        <taxon>Eukaryota</taxon>
        <taxon>Fungi</taxon>
        <taxon>Dikarya</taxon>
        <taxon>Ascomycota</taxon>
        <taxon>Pezizomycotina</taxon>
        <taxon>Leotiomycetes</taxon>
        <taxon>Helotiales</taxon>
        <taxon>Ploettnerulaceae</taxon>
        <taxon>Cadophora</taxon>
    </lineage>
</organism>
<dbReference type="EMBL" id="JAFJYH010000071">
    <property type="protein sequence ID" value="KAG4421120.1"/>
    <property type="molecule type" value="Genomic_DNA"/>
</dbReference>
<dbReference type="Pfam" id="PF01266">
    <property type="entry name" value="DAO"/>
    <property type="match status" value="1"/>
</dbReference>
<dbReference type="GO" id="GO:0005737">
    <property type="term" value="C:cytoplasm"/>
    <property type="evidence" value="ECO:0007669"/>
    <property type="project" value="TreeGrafter"/>
</dbReference>